<gene>
    <name evidence="9" type="ORF">C5O19_13995</name>
</gene>
<dbReference type="AlphaFoldDB" id="A0A2S7ISR9"/>
<proteinExistence type="inferred from homology"/>
<evidence type="ECO:0000256" key="8">
    <source>
        <dbReference type="SAM" id="SignalP"/>
    </source>
</evidence>
<comment type="subcellular location">
    <subcellularLocation>
        <location evidence="1">Cell outer membrane</location>
    </subcellularLocation>
</comment>
<dbReference type="GO" id="GO:0015562">
    <property type="term" value="F:efflux transmembrane transporter activity"/>
    <property type="evidence" value="ECO:0007669"/>
    <property type="project" value="InterPro"/>
</dbReference>
<dbReference type="PANTHER" id="PTHR30026">
    <property type="entry name" value="OUTER MEMBRANE PROTEIN TOLC"/>
    <property type="match status" value="1"/>
</dbReference>
<dbReference type="InterPro" id="IPR051906">
    <property type="entry name" value="TolC-like"/>
</dbReference>
<keyword evidence="7" id="KW-0998">Cell outer membrane</keyword>
<accession>A0A2S7ISR9</accession>
<dbReference type="GO" id="GO:1990281">
    <property type="term" value="C:efflux pump complex"/>
    <property type="evidence" value="ECO:0007669"/>
    <property type="project" value="TreeGrafter"/>
</dbReference>
<evidence type="ECO:0000256" key="1">
    <source>
        <dbReference type="ARBA" id="ARBA00004442"/>
    </source>
</evidence>
<evidence type="ECO:0000313" key="9">
    <source>
        <dbReference type="EMBL" id="PQA60678.1"/>
    </source>
</evidence>
<dbReference type="RefSeq" id="WP_104713205.1">
    <property type="nucleotide sequence ID" value="NZ_PTRA01000001.1"/>
</dbReference>
<dbReference type="InterPro" id="IPR003423">
    <property type="entry name" value="OMP_efflux"/>
</dbReference>
<dbReference type="SUPFAM" id="SSF56954">
    <property type="entry name" value="Outer membrane efflux proteins (OEP)"/>
    <property type="match status" value="1"/>
</dbReference>
<keyword evidence="6" id="KW-0472">Membrane</keyword>
<dbReference type="Proteomes" id="UP000239590">
    <property type="component" value="Unassembled WGS sequence"/>
</dbReference>
<evidence type="ECO:0000256" key="4">
    <source>
        <dbReference type="ARBA" id="ARBA00022452"/>
    </source>
</evidence>
<dbReference type="PANTHER" id="PTHR30026:SF20">
    <property type="entry name" value="OUTER MEMBRANE PROTEIN TOLC"/>
    <property type="match status" value="1"/>
</dbReference>
<reference evidence="10" key="1">
    <citation type="submission" date="2018-02" db="EMBL/GenBank/DDBJ databases">
        <title>Genome sequencing of Solimonas sp. HR-BB.</title>
        <authorList>
            <person name="Lee Y."/>
            <person name="Jeon C.O."/>
        </authorList>
    </citation>
    <scope>NUCLEOTIDE SEQUENCE [LARGE SCALE GENOMIC DNA]</scope>
    <source>
        <strain evidence="10">HR-U</strain>
    </source>
</reference>
<dbReference type="GO" id="GO:0015288">
    <property type="term" value="F:porin activity"/>
    <property type="evidence" value="ECO:0007669"/>
    <property type="project" value="TreeGrafter"/>
</dbReference>
<keyword evidence="8" id="KW-0732">Signal</keyword>
<comment type="similarity">
    <text evidence="2">Belongs to the outer membrane factor (OMF) (TC 1.B.17) family.</text>
</comment>
<dbReference type="EMBL" id="PTRA01000001">
    <property type="protein sequence ID" value="PQA60678.1"/>
    <property type="molecule type" value="Genomic_DNA"/>
</dbReference>
<protein>
    <submittedName>
        <fullName evidence="9">Transporter</fullName>
    </submittedName>
</protein>
<dbReference type="Gene3D" id="1.20.1600.10">
    <property type="entry name" value="Outer membrane efflux proteins (OEP)"/>
    <property type="match status" value="1"/>
</dbReference>
<comment type="caution">
    <text evidence="9">The sequence shown here is derived from an EMBL/GenBank/DDBJ whole genome shotgun (WGS) entry which is preliminary data.</text>
</comment>
<sequence length="441" mass="49450">MYKKIALFASCFTFCFSLFAQTAPESLSLEDAITLALEKNYSIKVAKNQVRLAENDNTRAAAGMLPLITGLVQPNGLFNFSNQRFFDAVRPPLVQRGIFNRNVNANVQLTWTIFNGRSMQITKARLEELVRAGESQAQVTIEGTIAQVTNAYYSAVQQKQQARSLEDALTISRERRRLAKDRYDIGQGSKVEYLTAQVDFNADTAALIAQKLTYVNTKTQLNQLLARSLDVDFVPNDTLLLNRDLMYESLRDQTLRENPQLLLARNNSLIANLDVRNQKALLWPTVNVVGGYTYNLLRNGGSGFGVRSGYNANLTGGVQVAAVIFDGLNQRRRIQGAKITEEITNLQEADVKVQIEAALQQTYQNYRNNLNLLDLEALNVKTAEQNVSIALERYKIGVATPLELREAQRNFIAAQIRLIQAQLTAKTSEIELYRLSSNIMK</sequence>
<dbReference type="OrthoDB" id="9771205at2"/>
<evidence type="ECO:0000256" key="2">
    <source>
        <dbReference type="ARBA" id="ARBA00007613"/>
    </source>
</evidence>
<feature type="signal peptide" evidence="8">
    <location>
        <begin position="1"/>
        <end position="22"/>
    </location>
</feature>
<keyword evidence="4" id="KW-1134">Transmembrane beta strand</keyword>
<keyword evidence="5" id="KW-0812">Transmembrane</keyword>
<feature type="chain" id="PRO_5015646084" evidence="8">
    <location>
        <begin position="23"/>
        <end position="441"/>
    </location>
</feature>
<evidence type="ECO:0000313" key="10">
    <source>
        <dbReference type="Proteomes" id="UP000239590"/>
    </source>
</evidence>
<keyword evidence="3" id="KW-0813">Transport</keyword>
<organism evidence="9 10">
    <name type="scientific">Siphonobacter curvatus</name>
    <dbReference type="NCBI Taxonomy" id="2094562"/>
    <lineage>
        <taxon>Bacteria</taxon>
        <taxon>Pseudomonadati</taxon>
        <taxon>Bacteroidota</taxon>
        <taxon>Cytophagia</taxon>
        <taxon>Cytophagales</taxon>
        <taxon>Cytophagaceae</taxon>
        <taxon>Siphonobacter</taxon>
    </lineage>
</organism>
<evidence type="ECO:0000256" key="5">
    <source>
        <dbReference type="ARBA" id="ARBA00022692"/>
    </source>
</evidence>
<evidence type="ECO:0000256" key="7">
    <source>
        <dbReference type="ARBA" id="ARBA00023237"/>
    </source>
</evidence>
<evidence type="ECO:0000256" key="6">
    <source>
        <dbReference type="ARBA" id="ARBA00023136"/>
    </source>
</evidence>
<evidence type="ECO:0000256" key="3">
    <source>
        <dbReference type="ARBA" id="ARBA00022448"/>
    </source>
</evidence>
<dbReference type="GO" id="GO:0009279">
    <property type="term" value="C:cell outer membrane"/>
    <property type="evidence" value="ECO:0007669"/>
    <property type="project" value="UniProtKB-SubCell"/>
</dbReference>
<dbReference type="Pfam" id="PF02321">
    <property type="entry name" value="OEP"/>
    <property type="match status" value="2"/>
</dbReference>
<keyword evidence="10" id="KW-1185">Reference proteome</keyword>
<name>A0A2S7ISR9_9BACT</name>